<proteinExistence type="predicted"/>
<dbReference type="Proteomes" id="UP000887580">
    <property type="component" value="Unplaced"/>
</dbReference>
<name>A0AC35F1R6_9BILA</name>
<evidence type="ECO:0000313" key="1">
    <source>
        <dbReference type="Proteomes" id="UP000887580"/>
    </source>
</evidence>
<reference evidence="2" key="1">
    <citation type="submission" date="2022-11" db="UniProtKB">
        <authorList>
            <consortium name="WormBaseParasite"/>
        </authorList>
    </citation>
    <scope>IDENTIFICATION</scope>
</reference>
<dbReference type="WBParaSite" id="PS1159_v2.g12974.t1">
    <property type="protein sequence ID" value="PS1159_v2.g12974.t1"/>
    <property type="gene ID" value="PS1159_v2.g12974"/>
</dbReference>
<protein>
    <submittedName>
        <fullName evidence="2">Uncharacterized protein</fullName>
    </submittedName>
</protein>
<sequence length="811" mass="93249">MASSYQRRENAIKLFVTNKSCRIDYNGPCTVDVKVISQMFIAEPYDKSAKTIEISLSSSFLQHKNILCHFSSDESNNIFLVFPTVVDCKCVYDILLNYQVEVKQEAGCRSTVEKIKDKFFIPLMKEAKCNPAFKKHVKDCVLNLFEDITAVAAEQPEDGISNVKSEMNEAFDGELRTSSTVSSSEPLLRDAMDFTYSNDDYEEEVAVKEEPEASFASSMDVDIIERLHTPESTQAISRKRPSDTIMNPSGVTQCKTEVLLDEQRPALPETYHQKVTMHAKKIVKSTHFLILKTSEGKYELILFISNTMTFCHRYFFQRLATGDRFKCIECQNRNHTALAKLKYNKETNEYFIELGIIKHVCTPTIYNNDLEFFIVPYTLFPLLFRTKRESAARFLEISNTAESSQTRTLVNQLSTSASSQPSSSGNLTNESIVVPVATPKKILKEPDRSIDTNSAITKPLKFPTSNTLFVKPTISPFLIDQLSRSSSPCFSTSKTAGSKRILKSPDFSLQEIKPLDFDKASFTPRRTLMSGKFKLFSDNDTVTDLKLLTFPFDDENVKCHIYKYSKALQLFCCIKCFEEFNHIAVADMFYNAYRGMYILECSPSKHICKPIFYSNIDSSNFVMVSSDKLKPKKFDEKTWNENNRIIVQNFEFQRNLQGILNGYLIVFTSTDKNMCYKYTMKSSQHYLCQRCSIFAKVIQEENGKHFVIFSSSNHRCNPVIYQPERKIIRKPNFIHLNDRKPIVFIVFTSEAHDKCYVYSSKKLKCCKCLRNVYASILEDEKGEECVYLSREEHECQPQKFEDVAKQYELKL</sequence>
<evidence type="ECO:0000313" key="2">
    <source>
        <dbReference type="WBParaSite" id="PS1159_v2.g12974.t1"/>
    </source>
</evidence>
<accession>A0AC35F1R6</accession>
<organism evidence="1 2">
    <name type="scientific">Panagrolaimus sp. PS1159</name>
    <dbReference type="NCBI Taxonomy" id="55785"/>
    <lineage>
        <taxon>Eukaryota</taxon>
        <taxon>Metazoa</taxon>
        <taxon>Ecdysozoa</taxon>
        <taxon>Nematoda</taxon>
        <taxon>Chromadorea</taxon>
        <taxon>Rhabditida</taxon>
        <taxon>Tylenchina</taxon>
        <taxon>Panagrolaimomorpha</taxon>
        <taxon>Panagrolaimoidea</taxon>
        <taxon>Panagrolaimidae</taxon>
        <taxon>Panagrolaimus</taxon>
    </lineage>
</organism>